<dbReference type="PATRIC" id="fig|467210.3.peg.2189"/>
<sequence length="43" mass="4832">MVGIFFMLGGAVLFVVTIIVAVIFGVNDSYAKKELKEYIDEQY</sequence>
<feature type="transmembrane region" description="Helical" evidence="1">
    <location>
        <begin position="6"/>
        <end position="26"/>
    </location>
</feature>
<keyword evidence="1" id="KW-0472">Membrane</keyword>
<keyword evidence="1" id="KW-0812">Transmembrane</keyword>
<protein>
    <submittedName>
        <fullName evidence="2">Uncharacterized protein</fullName>
    </submittedName>
</protein>
<keyword evidence="1" id="KW-1133">Transmembrane helix</keyword>
<evidence type="ECO:0000256" key="1">
    <source>
        <dbReference type="SAM" id="Phobius"/>
    </source>
</evidence>
<dbReference type="Proteomes" id="UP000070394">
    <property type="component" value="Unassembled WGS sequence"/>
</dbReference>
<keyword evidence="3" id="KW-1185">Reference proteome</keyword>
<evidence type="ECO:0000313" key="3">
    <source>
        <dbReference type="Proteomes" id="UP000070394"/>
    </source>
</evidence>
<evidence type="ECO:0000313" key="2">
    <source>
        <dbReference type="EMBL" id="KXB55038.1"/>
    </source>
</evidence>
<organism evidence="2 3">
    <name type="scientific">Lachnoanaerobaculum saburreum</name>
    <dbReference type="NCBI Taxonomy" id="467210"/>
    <lineage>
        <taxon>Bacteria</taxon>
        <taxon>Bacillati</taxon>
        <taxon>Bacillota</taxon>
        <taxon>Clostridia</taxon>
        <taxon>Lachnospirales</taxon>
        <taxon>Lachnospiraceae</taxon>
        <taxon>Lachnoanaerobaculum</taxon>
    </lineage>
</organism>
<reference evidence="3" key="1">
    <citation type="submission" date="2016-01" db="EMBL/GenBank/DDBJ databases">
        <authorList>
            <person name="Mitreva M."/>
            <person name="Pepin K.H."/>
            <person name="Mihindukulasuriya K.A."/>
            <person name="Fulton R."/>
            <person name="Fronick C."/>
            <person name="O'Laughlin M."/>
            <person name="Miner T."/>
            <person name="Herter B."/>
            <person name="Rosa B.A."/>
            <person name="Cordes M."/>
            <person name="Tomlinson C."/>
            <person name="Wollam A."/>
            <person name="Palsikar V.B."/>
            <person name="Mardis E.R."/>
            <person name="Wilson R.K."/>
        </authorList>
    </citation>
    <scope>NUCLEOTIDE SEQUENCE [LARGE SCALE GENOMIC DNA]</scope>
    <source>
        <strain evidence="3">DNF00896</strain>
    </source>
</reference>
<gene>
    <name evidence="2" type="ORF">HMPREF1866_02211</name>
</gene>
<dbReference type="RefSeq" id="WP_009445498.1">
    <property type="nucleotide sequence ID" value="NZ_KQ959840.1"/>
</dbReference>
<name>A0A133ZHV9_9FIRM</name>
<proteinExistence type="predicted"/>
<dbReference type="EMBL" id="LSDA01000121">
    <property type="protein sequence ID" value="KXB55038.1"/>
    <property type="molecule type" value="Genomic_DNA"/>
</dbReference>
<comment type="caution">
    <text evidence="2">The sequence shown here is derived from an EMBL/GenBank/DDBJ whole genome shotgun (WGS) entry which is preliminary data.</text>
</comment>
<accession>A0A133ZHV9</accession>
<dbReference type="AlphaFoldDB" id="A0A133ZHV9"/>